<proteinExistence type="predicted"/>
<keyword evidence="2" id="KW-0472">Membrane</keyword>
<keyword evidence="2" id="KW-1133">Transmembrane helix</keyword>
<evidence type="ECO:0000313" key="3">
    <source>
        <dbReference type="EMBL" id="EPS31957.1"/>
    </source>
</evidence>
<feature type="transmembrane region" description="Helical" evidence="2">
    <location>
        <begin position="51"/>
        <end position="68"/>
    </location>
</feature>
<dbReference type="HOGENOM" id="CLU_2400375_0_0_1"/>
<dbReference type="Proteomes" id="UP000019376">
    <property type="component" value="Unassembled WGS sequence"/>
</dbReference>
<evidence type="ECO:0000256" key="2">
    <source>
        <dbReference type="SAM" id="Phobius"/>
    </source>
</evidence>
<accession>S8BAV3</accession>
<keyword evidence="4" id="KW-1185">Reference proteome</keyword>
<keyword evidence="2" id="KW-0812">Transmembrane</keyword>
<reference evidence="3 4" key="1">
    <citation type="journal article" date="2013" name="PLoS ONE">
        <title>Genomic and secretomic analyses reveal unique features of the lignocellulolytic enzyme system of Penicillium decumbens.</title>
        <authorList>
            <person name="Liu G."/>
            <person name="Zhang L."/>
            <person name="Wei X."/>
            <person name="Zou G."/>
            <person name="Qin Y."/>
            <person name="Ma L."/>
            <person name="Li J."/>
            <person name="Zheng H."/>
            <person name="Wang S."/>
            <person name="Wang C."/>
            <person name="Xun L."/>
            <person name="Zhao G.-P."/>
            <person name="Zhou Z."/>
            <person name="Qu Y."/>
        </authorList>
    </citation>
    <scope>NUCLEOTIDE SEQUENCE [LARGE SCALE GENOMIC DNA]</scope>
    <source>
        <strain evidence="4">114-2 / CGMCC 5302</strain>
    </source>
</reference>
<evidence type="ECO:0000313" key="4">
    <source>
        <dbReference type="Proteomes" id="UP000019376"/>
    </source>
</evidence>
<evidence type="ECO:0000256" key="1">
    <source>
        <dbReference type="SAM" id="MobiDB-lite"/>
    </source>
</evidence>
<dbReference type="OrthoDB" id="4360357at2759"/>
<protein>
    <submittedName>
        <fullName evidence="3">Uncharacterized protein</fullName>
    </submittedName>
</protein>
<dbReference type="AlphaFoldDB" id="S8BAV3"/>
<name>S8BAV3_PENO1</name>
<dbReference type="EMBL" id="KB644414">
    <property type="protein sequence ID" value="EPS31957.1"/>
    <property type="molecule type" value="Genomic_DNA"/>
</dbReference>
<organism evidence="3 4">
    <name type="scientific">Penicillium oxalicum (strain 114-2 / CGMCC 5302)</name>
    <name type="common">Penicillium decumbens</name>
    <dbReference type="NCBI Taxonomy" id="933388"/>
    <lineage>
        <taxon>Eukaryota</taxon>
        <taxon>Fungi</taxon>
        <taxon>Dikarya</taxon>
        <taxon>Ascomycota</taxon>
        <taxon>Pezizomycotina</taxon>
        <taxon>Eurotiomycetes</taxon>
        <taxon>Eurotiomycetidae</taxon>
        <taxon>Eurotiales</taxon>
        <taxon>Aspergillaceae</taxon>
        <taxon>Penicillium</taxon>
    </lineage>
</organism>
<gene>
    <name evidence="3" type="ORF">PDE_06916</name>
</gene>
<feature type="region of interest" description="Disordered" evidence="1">
    <location>
        <begin position="1"/>
        <end position="20"/>
    </location>
</feature>
<sequence>MTPIRQSISRLGAQHMHAAPSIARLQASRTTQRKSYATSPNALADSKGTPLWMYGIIAAGAGSILYLWKKGNAKAKAQAGATQLEHQRDGGVK</sequence>